<dbReference type="Gene3D" id="1.10.10.10">
    <property type="entry name" value="Winged helix-like DNA-binding domain superfamily/Winged helix DNA-binding domain"/>
    <property type="match status" value="1"/>
</dbReference>
<dbReference type="SUPFAM" id="SSF46785">
    <property type="entry name" value="Winged helix' DNA-binding domain"/>
    <property type="match status" value="1"/>
</dbReference>
<feature type="region of interest" description="Disordered" evidence="1">
    <location>
        <begin position="1"/>
        <end position="23"/>
    </location>
</feature>
<dbReference type="EMBL" id="JNSK01000057">
    <property type="protein sequence ID" value="KGA16777.1"/>
    <property type="molecule type" value="Genomic_DNA"/>
</dbReference>
<dbReference type="GO" id="GO:0003700">
    <property type="term" value="F:DNA-binding transcription factor activity"/>
    <property type="evidence" value="ECO:0007669"/>
    <property type="project" value="InterPro"/>
</dbReference>
<dbReference type="CDD" id="cd00090">
    <property type="entry name" value="HTH_ARSR"/>
    <property type="match status" value="1"/>
</dbReference>
<organism evidence="3">
    <name type="scientific">freshwater metagenome</name>
    <dbReference type="NCBI Taxonomy" id="449393"/>
    <lineage>
        <taxon>unclassified sequences</taxon>
        <taxon>metagenomes</taxon>
        <taxon>ecological metagenomes</taxon>
    </lineage>
</organism>
<protein>
    <recommendedName>
        <fullName evidence="2">HTH marR-type domain-containing protein</fullName>
    </recommendedName>
</protein>
<proteinExistence type="predicted"/>
<dbReference type="Pfam" id="PF12802">
    <property type="entry name" value="MarR_2"/>
    <property type="match status" value="1"/>
</dbReference>
<evidence type="ECO:0000259" key="2">
    <source>
        <dbReference type="PROSITE" id="PS50995"/>
    </source>
</evidence>
<evidence type="ECO:0000313" key="3">
    <source>
        <dbReference type="EMBL" id="KGA16777.1"/>
    </source>
</evidence>
<dbReference type="PANTHER" id="PTHR33164">
    <property type="entry name" value="TRANSCRIPTIONAL REGULATOR, MARR FAMILY"/>
    <property type="match status" value="1"/>
</dbReference>
<accession>A0A094Q060</accession>
<reference evidence="3" key="1">
    <citation type="submission" date="2014-05" db="EMBL/GenBank/DDBJ databases">
        <title>Key roles for freshwater Actinobacteria revealed by deep metagenomic sequencing.</title>
        <authorList>
            <person name="Ghai R."/>
            <person name="Mizuno C.M."/>
            <person name="Picazo A."/>
            <person name="Camacho A."/>
            <person name="Rodriguez-Valera F."/>
        </authorList>
    </citation>
    <scope>NUCLEOTIDE SEQUENCE</scope>
</reference>
<name>A0A094Q060_9ZZZZ</name>
<dbReference type="SMART" id="SM00347">
    <property type="entry name" value="HTH_MARR"/>
    <property type="match status" value="1"/>
</dbReference>
<feature type="domain" description="HTH marR-type" evidence="2">
    <location>
        <begin position="28"/>
        <end position="163"/>
    </location>
</feature>
<dbReference type="PANTHER" id="PTHR33164:SF99">
    <property type="entry name" value="MARR FAMILY REGULATORY PROTEIN"/>
    <property type="match status" value="1"/>
</dbReference>
<gene>
    <name evidence="3" type="ORF">GM50_13545</name>
</gene>
<dbReference type="InterPro" id="IPR036388">
    <property type="entry name" value="WH-like_DNA-bd_sf"/>
</dbReference>
<dbReference type="GO" id="GO:0006950">
    <property type="term" value="P:response to stress"/>
    <property type="evidence" value="ECO:0007669"/>
    <property type="project" value="TreeGrafter"/>
</dbReference>
<dbReference type="InterPro" id="IPR000835">
    <property type="entry name" value="HTH_MarR-typ"/>
</dbReference>
<comment type="caution">
    <text evidence="3">The sequence shown here is derived from an EMBL/GenBank/DDBJ whole genome shotgun (WGS) entry which is preliminary data.</text>
</comment>
<evidence type="ECO:0000256" key="1">
    <source>
        <dbReference type="SAM" id="MobiDB-lite"/>
    </source>
</evidence>
<dbReference type="InterPro" id="IPR039422">
    <property type="entry name" value="MarR/SlyA-like"/>
</dbReference>
<dbReference type="AlphaFoldDB" id="A0A094Q060"/>
<dbReference type="InterPro" id="IPR011991">
    <property type="entry name" value="ArsR-like_HTH"/>
</dbReference>
<dbReference type="InterPro" id="IPR036390">
    <property type="entry name" value="WH_DNA-bd_sf"/>
</dbReference>
<dbReference type="PROSITE" id="PS50995">
    <property type="entry name" value="HTH_MARR_2"/>
    <property type="match status" value="1"/>
</dbReference>
<sequence>MAVEKSVQGQKPGGESKKGEPKWLTPTEMAAWRRYIVASRRLLEALDSDLDQHDLSMADYEILAQLSDAPDRRMRMAELAEISMLSRSRLSHRMKVMEDAGWVRREACPDDKRGFFAVMTPKGWKAIVAAAPDHVASVRERFVDKLSKADQIVLAEIFERVGNDLRSEIN</sequence>